<comment type="function">
    <text evidence="9">Plays a role in the degradation of histone mRNAs, the only eukaryotic mRNAs that are not polyadenylated. Probably also part of an LSm subunits-containing complex involved in the general process of mRNA degradation.</text>
</comment>
<dbReference type="CDD" id="cd01728">
    <property type="entry name" value="LSm1"/>
    <property type="match status" value="1"/>
</dbReference>
<comment type="function">
    <text evidence="12">Component of the cytoplasmic LSM1-LSM7 complex which is involved in mRNA degradation.</text>
</comment>
<gene>
    <name evidence="12" type="primary">LSM1</name>
    <name evidence="15" type="ORF">A7C99_7067</name>
</gene>
<feature type="region of interest" description="Disordered" evidence="13">
    <location>
        <begin position="40"/>
        <end position="122"/>
    </location>
</feature>
<organism evidence="15 16">
    <name type="scientific">Trichophyton rubrum</name>
    <name type="common">Athlete's foot fungus</name>
    <name type="synonym">Epidermophyton rubrum</name>
    <dbReference type="NCBI Taxonomy" id="5551"/>
    <lineage>
        <taxon>Eukaryota</taxon>
        <taxon>Fungi</taxon>
        <taxon>Dikarya</taxon>
        <taxon>Ascomycota</taxon>
        <taxon>Pezizomycotina</taxon>
        <taxon>Eurotiomycetes</taxon>
        <taxon>Eurotiomycetidae</taxon>
        <taxon>Onygenales</taxon>
        <taxon>Arthrodermataceae</taxon>
        <taxon>Trichophyton</taxon>
    </lineage>
</organism>
<keyword evidence="7 12" id="KW-0687">Ribonucleoprotein</keyword>
<evidence type="ECO:0000256" key="7">
    <source>
        <dbReference type="ARBA" id="ARBA00023274"/>
    </source>
</evidence>
<evidence type="ECO:0000256" key="9">
    <source>
        <dbReference type="ARBA" id="ARBA00056858"/>
    </source>
</evidence>
<keyword evidence="4 12" id="KW-0507">mRNA processing</keyword>
<dbReference type="VEuPathDB" id="FungiDB:TERG_03733"/>
<feature type="domain" description="Sm" evidence="14">
    <location>
        <begin position="146"/>
        <end position="221"/>
    </location>
</feature>
<sequence length="275" mass="31092">MQTRQTSRKASSSIVCSLILAKHDAQDRPLHKTLTPSEFYCRRNTNNPRDPDIYIHLTGTSKPHHNEPPPDTHTMENFPTLEQAARGRQGDPMRHPQGGGHHGPSPSSNQQQQQPQQLQQPQIPPASAIPLLEPQGPPQLPPQLFTTAAQLLDLTDKKLVLVLRDGRKLIGVLRSWDQFANIVLQDTIERLYAENLYADIPRGVFLVRGENVLLLGEIDLDKDDDIPEPYRQAPASEVLKLKKQAEERRKRKDKKRSTHLQALGFEPEHSGEILF</sequence>
<dbReference type="GO" id="GO:0003729">
    <property type="term" value="F:mRNA binding"/>
    <property type="evidence" value="ECO:0007669"/>
    <property type="project" value="TreeGrafter"/>
</dbReference>
<keyword evidence="2 12" id="KW-0963">Cytoplasm</keyword>
<feature type="region of interest" description="Disordered" evidence="13">
    <location>
        <begin position="242"/>
        <end position="275"/>
    </location>
</feature>
<evidence type="ECO:0000256" key="10">
    <source>
        <dbReference type="ARBA" id="ARBA00062159"/>
    </source>
</evidence>
<dbReference type="GO" id="GO:0000932">
    <property type="term" value="C:P-body"/>
    <property type="evidence" value="ECO:0007669"/>
    <property type="project" value="UniProtKB-SubCell"/>
</dbReference>
<dbReference type="Proteomes" id="UP000243015">
    <property type="component" value="Unassembled WGS sequence"/>
</dbReference>
<accession>A0A178ER06</accession>
<feature type="compositionally biased region" description="Basic residues" evidence="13">
    <location>
        <begin position="249"/>
        <end position="258"/>
    </location>
</feature>
<dbReference type="SUPFAM" id="SSF50182">
    <property type="entry name" value="Sm-like ribonucleoproteins"/>
    <property type="match status" value="1"/>
</dbReference>
<dbReference type="AlphaFoldDB" id="A0A178ER06"/>
<dbReference type="GO" id="GO:1990904">
    <property type="term" value="C:ribonucleoprotein complex"/>
    <property type="evidence" value="ECO:0007669"/>
    <property type="project" value="UniProtKB-KW"/>
</dbReference>
<evidence type="ECO:0000259" key="14">
    <source>
        <dbReference type="PROSITE" id="PS52002"/>
    </source>
</evidence>
<comment type="subunit">
    <text evidence="8">Component of the heptameric LSM1-LSM7 complex, which consists of LSM1, LSM2, LSM3, LSM4, LSM5, LSM6 and LSM7. Component of the heptameric LSM2-LSM8 complex, which consists of LSM2, LSM3, LSM4, LSM5, LSM6, LSM7 and LSM8. The LSm subunits form a seven-membered ring structure with a doughnut shape.</text>
</comment>
<evidence type="ECO:0000256" key="8">
    <source>
        <dbReference type="ARBA" id="ARBA00025892"/>
    </source>
</evidence>
<protein>
    <recommendedName>
        <fullName evidence="11 12">U6 snRNA-associated Sm-like protein LSm1</fullName>
    </recommendedName>
</protein>
<keyword evidence="6" id="KW-0508">mRNA splicing</keyword>
<evidence type="ECO:0000313" key="15">
    <source>
        <dbReference type="EMBL" id="OAL62482.1"/>
    </source>
</evidence>
<dbReference type="GO" id="GO:0000290">
    <property type="term" value="P:deadenylation-dependent decapping of nuclear-transcribed mRNA"/>
    <property type="evidence" value="ECO:0007669"/>
    <property type="project" value="TreeGrafter"/>
</dbReference>
<comment type="subunit">
    <text evidence="10">Interacts with SLBP; interaction with SLBP occurs when histone mRNA is being rapidly degraded during the S phase. LSm subunits form a heteromer with a donut shape.</text>
</comment>
<dbReference type="InterPro" id="IPR034104">
    <property type="entry name" value="Lsm1"/>
</dbReference>
<dbReference type="InterPro" id="IPR010920">
    <property type="entry name" value="LSM_dom_sf"/>
</dbReference>
<evidence type="ECO:0000256" key="2">
    <source>
        <dbReference type="ARBA" id="ARBA00022490"/>
    </source>
</evidence>
<dbReference type="GO" id="GO:0008380">
    <property type="term" value="P:RNA splicing"/>
    <property type="evidence" value="ECO:0007669"/>
    <property type="project" value="UniProtKB-KW"/>
</dbReference>
<dbReference type="GO" id="GO:0006397">
    <property type="term" value="P:mRNA processing"/>
    <property type="evidence" value="ECO:0007669"/>
    <property type="project" value="UniProtKB-UniRule"/>
</dbReference>
<dbReference type="GO" id="GO:1990726">
    <property type="term" value="C:Lsm1-7-Pat1 complex"/>
    <property type="evidence" value="ECO:0007669"/>
    <property type="project" value="TreeGrafter"/>
</dbReference>
<name>A0A178ER06_TRIRU</name>
<dbReference type="InterPro" id="IPR044642">
    <property type="entry name" value="PTHR15588"/>
</dbReference>
<feature type="compositionally biased region" description="Basic and acidic residues" evidence="13">
    <location>
        <begin position="266"/>
        <end position="275"/>
    </location>
</feature>
<dbReference type="PROSITE" id="PS52002">
    <property type="entry name" value="SM"/>
    <property type="match status" value="1"/>
</dbReference>
<comment type="similarity">
    <text evidence="1 12">Belongs to the snRNP Sm proteins family.</text>
</comment>
<comment type="caution">
    <text evidence="15">The sequence shown here is derived from an EMBL/GenBank/DDBJ whole genome shotgun (WGS) entry which is preliminary data.</text>
</comment>
<evidence type="ECO:0000256" key="11">
    <source>
        <dbReference type="ARBA" id="ARBA00067756"/>
    </source>
</evidence>
<dbReference type="SMART" id="SM00651">
    <property type="entry name" value="Sm"/>
    <property type="match status" value="1"/>
</dbReference>
<evidence type="ECO:0000256" key="4">
    <source>
        <dbReference type="ARBA" id="ARBA00022664"/>
    </source>
</evidence>
<comment type="subunit">
    <text evidence="12">Component of the heptameric LSM1-LSM7 complex that forms a seven-membered ring structure with a donut shape.</text>
</comment>
<feature type="compositionally biased region" description="Basic and acidic residues" evidence="13">
    <location>
        <begin position="64"/>
        <end position="74"/>
    </location>
</feature>
<dbReference type="InterPro" id="IPR001163">
    <property type="entry name" value="Sm_dom_euk/arc"/>
</dbReference>
<evidence type="ECO:0000313" key="16">
    <source>
        <dbReference type="Proteomes" id="UP000243015"/>
    </source>
</evidence>
<reference evidence="15 16" key="1">
    <citation type="submission" date="2016-05" db="EMBL/GenBank/DDBJ databases">
        <title>Genome sequencing of Trichophyton rubrum CMCC(F)T1i isolated from hair.</title>
        <authorList>
            <person name="Zhan P."/>
            <person name="Tao Y."/>
            <person name="Liu W."/>
        </authorList>
    </citation>
    <scope>NUCLEOTIDE SEQUENCE [LARGE SCALE GENOMIC DNA]</scope>
    <source>
        <strain evidence="16">CMCC(F)T1i</strain>
    </source>
</reference>
<dbReference type="Gene3D" id="2.30.30.100">
    <property type="match status" value="1"/>
</dbReference>
<dbReference type="Pfam" id="PF01423">
    <property type="entry name" value="LSM"/>
    <property type="match status" value="1"/>
</dbReference>
<evidence type="ECO:0000256" key="6">
    <source>
        <dbReference type="ARBA" id="ARBA00023187"/>
    </source>
</evidence>
<dbReference type="FunFam" id="2.30.30.100:FF:000021">
    <property type="entry name" value="U6 snRNA-associated Sm-like protein LSm1"/>
    <property type="match status" value="1"/>
</dbReference>
<evidence type="ECO:0000256" key="3">
    <source>
        <dbReference type="ARBA" id="ARBA00022553"/>
    </source>
</evidence>
<proteinExistence type="inferred from homology"/>
<dbReference type="EMBL" id="LHPM01000019">
    <property type="protein sequence ID" value="OAL62482.1"/>
    <property type="molecule type" value="Genomic_DNA"/>
</dbReference>
<dbReference type="PANTHER" id="PTHR15588">
    <property type="entry name" value="LSM1"/>
    <property type="match status" value="1"/>
</dbReference>
<dbReference type="PANTHER" id="PTHR15588:SF8">
    <property type="entry name" value="U6 SNRNA-ASSOCIATED SM-LIKE PROTEIN LSM1"/>
    <property type="match status" value="1"/>
</dbReference>
<evidence type="ECO:0000256" key="5">
    <source>
        <dbReference type="ARBA" id="ARBA00022884"/>
    </source>
</evidence>
<comment type="subcellular location">
    <subcellularLocation>
        <location evidence="12">Cytoplasm</location>
    </subcellularLocation>
    <subcellularLocation>
        <location evidence="12">Cytoplasm</location>
        <location evidence="12">P-body</location>
    </subcellularLocation>
</comment>
<keyword evidence="3" id="KW-0597">Phosphoprotein</keyword>
<evidence type="ECO:0000256" key="13">
    <source>
        <dbReference type="SAM" id="MobiDB-lite"/>
    </source>
</evidence>
<feature type="compositionally biased region" description="Low complexity" evidence="13">
    <location>
        <begin position="103"/>
        <end position="122"/>
    </location>
</feature>
<evidence type="ECO:0000256" key="1">
    <source>
        <dbReference type="ARBA" id="ARBA00006850"/>
    </source>
</evidence>
<evidence type="ECO:0000256" key="12">
    <source>
        <dbReference type="RuleBase" id="RU365047"/>
    </source>
</evidence>
<keyword evidence="5 12" id="KW-0694">RNA-binding</keyword>
<dbReference type="InterPro" id="IPR047575">
    <property type="entry name" value="Sm"/>
</dbReference>